<feature type="transmembrane region" description="Helical" evidence="2">
    <location>
        <begin position="121"/>
        <end position="143"/>
    </location>
</feature>
<dbReference type="AlphaFoldDB" id="S8E6U9"/>
<feature type="transmembrane region" description="Helical" evidence="2">
    <location>
        <begin position="20"/>
        <end position="50"/>
    </location>
</feature>
<evidence type="ECO:0000256" key="1">
    <source>
        <dbReference type="SAM" id="MobiDB-lite"/>
    </source>
</evidence>
<keyword evidence="4" id="KW-1185">Reference proteome</keyword>
<dbReference type="OrthoDB" id="2653987at2759"/>
<feature type="transmembrane region" description="Helical" evidence="2">
    <location>
        <begin position="149"/>
        <end position="171"/>
    </location>
</feature>
<organism evidence="3 4">
    <name type="scientific">Fomitopsis schrenkii</name>
    <name type="common">Brown rot fungus</name>
    <dbReference type="NCBI Taxonomy" id="2126942"/>
    <lineage>
        <taxon>Eukaryota</taxon>
        <taxon>Fungi</taxon>
        <taxon>Dikarya</taxon>
        <taxon>Basidiomycota</taxon>
        <taxon>Agaricomycotina</taxon>
        <taxon>Agaricomycetes</taxon>
        <taxon>Polyporales</taxon>
        <taxon>Fomitopsis</taxon>
    </lineage>
</organism>
<dbReference type="HOGENOM" id="CLU_065000_1_0_1"/>
<feature type="region of interest" description="Disordered" evidence="1">
    <location>
        <begin position="63"/>
        <end position="94"/>
    </location>
</feature>
<accession>S8E6U9</accession>
<evidence type="ECO:0000256" key="2">
    <source>
        <dbReference type="SAM" id="Phobius"/>
    </source>
</evidence>
<reference evidence="3 4" key="1">
    <citation type="journal article" date="2012" name="Science">
        <title>The Paleozoic origin of enzymatic lignin decomposition reconstructed from 31 fungal genomes.</title>
        <authorList>
            <person name="Floudas D."/>
            <person name="Binder M."/>
            <person name="Riley R."/>
            <person name="Barry K."/>
            <person name="Blanchette R.A."/>
            <person name="Henrissat B."/>
            <person name="Martinez A.T."/>
            <person name="Otillar R."/>
            <person name="Spatafora J.W."/>
            <person name="Yadav J.S."/>
            <person name="Aerts A."/>
            <person name="Benoit I."/>
            <person name="Boyd A."/>
            <person name="Carlson A."/>
            <person name="Copeland A."/>
            <person name="Coutinho P.M."/>
            <person name="de Vries R.P."/>
            <person name="Ferreira P."/>
            <person name="Findley K."/>
            <person name="Foster B."/>
            <person name="Gaskell J."/>
            <person name="Glotzer D."/>
            <person name="Gorecki P."/>
            <person name="Heitman J."/>
            <person name="Hesse C."/>
            <person name="Hori C."/>
            <person name="Igarashi K."/>
            <person name="Jurgens J.A."/>
            <person name="Kallen N."/>
            <person name="Kersten P."/>
            <person name="Kohler A."/>
            <person name="Kuees U."/>
            <person name="Kumar T.K.A."/>
            <person name="Kuo A."/>
            <person name="LaButti K."/>
            <person name="Larrondo L.F."/>
            <person name="Lindquist E."/>
            <person name="Ling A."/>
            <person name="Lombard V."/>
            <person name="Lucas S."/>
            <person name="Lundell T."/>
            <person name="Martin R."/>
            <person name="McLaughlin D.J."/>
            <person name="Morgenstern I."/>
            <person name="Morin E."/>
            <person name="Murat C."/>
            <person name="Nagy L.G."/>
            <person name="Nolan M."/>
            <person name="Ohm R.A."/>
            <person name="Patyshakuliyeva A."/>
            <person name="Rokas A."/>
            <person name="Ruiz-Duenas F.J."/>
            <person name="Sabat G."/>
            <person name="Salamov A."/>
            <person name="Samejima M."/>
            <person name="Schmutz J."/>
            <person name="Slot J.C."/>
            <person name="St John F."/>
            <person name="Stenlid J."/>
            <person name="Sun H."/>
            <person name="Sun S."/>
            <person name="Syed K."/>
            <person name="Tsang A."/>
            <person name="Wiebenga A."/>
            <person name="Young D."/>
            <person name="Pisabarro A."/>
            <person name="Eastwood D.C."/>
            <person name="Martin F."/>
            <person name="Cullen D."/>
            <person name="Grigoriev I.V."/>
            <person name="Hibbett D.S."/>
        </authorList>
    </citation>
    <scope>NUCLEOTIDE SEQUENCE</scope>
    <source>
        <strain evidence="4">FP-58527</strain>
    </source>
</reference>
<gene>
    <name evidence="3" type="ORF">FOMPIDRAFT_88340</name>
</gene>
<dbReference type="Proteomes" id="UP000015241">
    <property type="component" value="Unassembled WGS sequence"/>
</dbReference>
<evidence type="ECO:0000313" key="4">
    <source>
        <dbReference type="Proteomes" id="UP000015241"/>
    </source>
</evidence>
<evidence type="ECO:0000313" key="3">
    <source>
        <dbReference type="EMBL" id="EPT00383.1"/>
    </source>
</evidence>
<dbReference type="InParanoid" id="S8E6U9"/>
<dbReference type="EMBL" id="KE504149">
    <property type="protein sequence ID" value="EPT00383.1"/>
    <property type="molecule type" value="Genomic_DNA"/>
</dbReference>
<keyword evidence="2" id="KW-0472">Membrane</keyword>
<keyword evidence="2" id="KW-0812">Transmembrane</keyword>
<proteinExistence type="predicted"/>
<protein>
    <submittedName>
        <fullName evidence="3">Uncharacterized protein</fullName>
    </submittedName>
</protein>
<name>S8E6U9_FOMSC</name>
<keyword evidence="2" id="KW-1133">Transmembrane helix</keyword>
<sequence>MEAQILGSVNRVDGHATPTLQLIATAVLAGAFVIHISAAILSFLTSFCLITYRLRKATEEESHVAPRHSADSDSPQDFWGAPPTPGHTGSPSNWTMNPHIERVGPFHGGSPTRLLEYCHTLCIWFSLLGFVLALVGGLCYSWAHLPQSASIVASVCLGVCWSASACAVLLIL</sequence>